<dbReference type="PANTHER" id="PTHR35564">
    <property type="match status" value="1"/>
</dbReference>
<sequence length="369" mass="40727">MAAALGIGQAAVSLRRELRAQPHLFDVLKVLRELERSSPHKPRIGESSVLAEEIVDLGQDPFLAFPGSNISGYSEPESRRPRLDARFLGYFGPQGALPLSTTLEAYTWANQRDPSFARFVNIFANRFLQLFFRAWADARPIAQHDRPSEDRFLRYVGAFAGLGSDLWLGRDGLDDIAKVSFAGLVGPQVKSASRLSQLIRGVFGVEVAIEERIGAWLVFEPEDRMVLGARGASLGQDTFLGARSYSINEKIRIAIKTSGLAQYRDFLPTGALSGKLVDLVFFYLGYRFEFDIELALPARDAPPVRLGKSGELGWTSWIAPKSVGPGDETCLSDARFDPMQRRDDASAPRTAGQKRETGEASWSTSASRR</sequence>
<accession>A0A964T7L9</accession>
<comment type="caution">
    <text evidence="2">The sequence shown here is derived from an EMBL/GenBank/DDBJ whole genome shotgun (WGS) entry which is preliminary data.</text>
</comment>
<dbReference type="Proteomes" id="UP000773614">
    <property type="component" value="Unassembled WGS sequence"/>
</dbReference>
<gene>
    <name evidence="2" type="primary">tssG</name>
    <name evidence="2" type="ORF">E4O86_19695</name>
</gene>
<organism evidence="2 3">
    <name type="scientific">Propylenella binzhouense</name>
    <dbReference type="NCBI Taxonomy" id="2555902"/>
    <lineage>
        <taxon>Bacteria</taxon>
        <taxon>Pseudomonadati</taxon>
        <taxon>Pseudomonadota</taxon>
        <taxon>Alphaproteobacteria</taxon>
        <taxon>Hyphomicrobiales</taxon>
        <taxon>Propylenellaceae</taxon>
        <taxon>Propylenella</taxon>
    </lineage>
</organism>
<evidence type="ECO:0000313" key="2">
    <source>
        <dbReference type="EMBL" id="MYZ49935.1"/>
    </source>
</evidence>
<dbReference type="InterPro" id="IPR010732">
    <property type="entry name" value="T6SS_TssG-like"/>
</dbReference>
<feature type="compositionally biased region" description="Polar residues" evidence="1">
    <location>
        <begin position="360"/>
        <end position="369"/>
    </location>
</feature>
<dbReference type="PANTHER" id="PTHR35564:SF4">
    <property type="entry name" value="CYTOPLASMIC PROTEIN"/>
    <property type="match status" value="1"/>
</dbReference>
<dbReference type="OrthoDB" id="1523296at2"/>
<keyword evidence="3" id="KW-1185">Reference proteome</keyword>
<name>A0A964T7L9_9HYPH</name>
<dbReference type="AlphaFoldDB" id="A0A964T7L9"/>
<dbReference type="NCBIfam" id="TIGR03347">
    <property type="entry name" value="VI_chp_1"/>
    <property type="match status" value="1"/>
</dbReference>
<evidence type="ECO:0000256" key="1">
    <source>
        <dbReference type="SAM" id="MobiDB-lite"/>
    </source>
</evidence>
<evidence type="ECO:0000313" key="3">
    <source>
        <dbReference type="Proteomes" id="UP000773614"/>
    </source>
</evidence>
<dbReference type="EMBL" id="SPKJ01000106">
    <property type="protein sequence ID" value="MYZ49935.1"/>
    <property type="molecule type" value="Genomic_DNA"/>
</dbReference>
<proteinExistence type="predicted"/>
<protein>
    <submittedName>
        <fullName evidence="2">Type VI secretion system baseplate subunit TssG</fullName>
    </submittedName>
</protein>
<feature type="compositionally biased region" description="Basic and acidic residues" evidence="1">
    <location>
        <begin position="334"/>
        <end position="346"/>
    </location>
</feature>
<feature type="region of interest" description="Disordered" evidence="1">
    <location>
        <begin position="325"/>
        <end position="369"/>
    </location>
</feature>
<dbReference type="Pfam" id="PF06996">
    <property type="entry name" value="T6SS_TssG"/>
    <property type="match status" value="1"/>
</dbReference>
<reference evidence="2" key="1">
    <citation type="submission" date="2019-03" db="EMBL/GenBank/DDBJ databases">
        <title>Afifella sp. nov., isolated from activated sludge.</title>
        <authorList>
            <person name="Li Q."/>
            <person name="Liu Y."/>
        </authorList>
    </citation>
    <scope>NUCLEOTIDE SEQUENCE</scope>
    <source>
        <strain evidence="2">L72</strain>
    </source>
</reference>